<dbReference type="OrthoDB" id="10045727at2759"/>
<proteinExistence type="predicted"/>
<dbReference type="PANTHER" id="PTHR35665:SF1">
    <property type="entry name" value="PROTEIN LKAAEAR1"/>
    <property type="match status" value="1"/>
</dbReference>
<dbReference type="CTD" id="198437"/>
<dbReference type="KEGG" id="mdo:103093371"/>
<feature type="compositionally biased region" description="Basic and acidic residues" evidence="1">
    <location>
        <begin position="32"/>
        <end position="44"/>
    </location>
</feature>
<dbReference type="InParanoid" id="A0A5F8H356"/>
<feature type="region of interest" description="Disordered" evidence="1">
    <location>
        <begin position="1"/>
        <end position="82"/>
    </location>
</feature>
<dbReference type="Proteomes" id="UP000002280">
    <property type="component" value="Chromosome 1"/>
</dbReference>
<accession>A0A5F8H356</accession>
<evidence type="ECO:0000313" key="2">
    <source>
        <dbReference type="Ensembl" id="ENSMODP00000053796.1"/>
    </source>
</evidence>
<protein>
    <submittedName>
        <fullName evidence="2">LKAAEAR motif containing 1</fullName>
    </submittedName>
</protein>
<dbReference type="Ensembl" id="ENSMODT00000067826.1">
    <property type="protein sequence ID" value="ENSMODP00000053796.1"/>
    <property type="gene ID" value="ENSMODG00000044976.1"/>
</dbReference>
<evidence type="ECO:0000256" key="1">
    <source>
        <dbReference type="SAM" id="MobiDB-lite"/>
    </source>
</evidence>
<keyword evidence="3" id="KW-1185">Reference proteome</keyword>
<dbReference type="Bgee" id="ENSMODG00000044976">
    <property type="expression patterns" value="Expressed in testis and 6 other cell types or tissues"/>
</dbReference>
<dbReference type="GeneID" id="103093371"/>
<reference evidence="2" key="2">
    <citation type="submission" date="2025-08" db="UniProtKB">
        <authorList>
            <consortium name="Ensembl"/>
        </authorList>
    </citation>
    <scope>IDENTIFICATION</scope>
</reference>
<dbReference type="AlphaFoldDB" id="A0A5F8H356"/>
<organism evidence="2 3">
    <name type="scientific">Monodelphis domestica</name>
    <name type="common">Gray short-tailed opossum</name>
    <dbReference type="NCBI Taxonomy" id="13616"/>
    <lineage>
        <taxon>Eukaryota</taxon>
        <taxon>Metazoa</taxon>
        <taxon>Chordata</taxon>
        <taxon>Craniata</taxon>
        <taxon>Vertebrata</taxon>
        <taxon>Euteleostomi</taxon>
        <taxon>Mammalia</taxon>
        <taxon>Metatheria</taxon>
        <taxon>Didelphimorphia</taxon>
        <taxon>Didelphidae</taxon>
        <taxon>Monodelphis</taxon>
    </lineage>
</organism>
<dbReference type="GeneTree" id="ENSGT00390000009883"/>
<dbReference type="InterPro" id="IPR029152">
    <property type="entry name" value="LKAAEAR1"/>
</dbReference>
<sequence length="242" mass="27818">MEEHFEEINRKHGAKKMPGSYLNLDKKKQKRFSSDRTVKQKTPAEKAAMTGNVSRDGISDKKSDPTKLKAQSGEELGKQSQGKKYSVHGLSTLLKMYPDAFLRRDLAALSLNQAKHYLLFVEPRKSIVDKESTESYISCPDSNQLELSPEAEEERQNHLIGVLKASEARSRVRALRLRYTRMRAEEIKHLISRQKNARAAIRLEIFLPPYLNPTKIPDCLDRRERHRVEAILQEDGGHPLFR</sequence>
<reference evidence="2" key="3">
    <citation type="submission" date="2025-09" db="UniProtKB">
        <authorList>
            <consortium name="Ensembl"/>
        </authorList>
    </citation>
    <scope>IDENTIFICATION</scope>
</reference>
<evidence type="ECO:0000313" key="3">
    <source>
        <dbReference type="Proteomes" id="UP000002280"/>
    </source>
</evidence>
<reference evidence="2 3" key="1">
    <citation type="journal article" date="2007" name="Nature">
        <title>Genome of the marsupial Monodelphis domestica reveals innovation in non-coding sequences.</title>
        <authorList>
            <person name="Mikkelsen T.S."/>
            <person name="Wakefield M.J."/>
            <person name="Aken B."/>
            <person name="Amemiya C.T."/>
            <person name="Chang J.L."/>
            <person name="Duke S."/>
            <person name="Garber M."/>
            <person name="Gentles A.J."/>
            <person name="Goodstadt L."/>
            <person name="Heger A."/>
            <person name="Jurka J."/>
            <person name="Kamal M."/>
            <person name="Mauceli E."/>
            <person name="Searle S.M."/>
            <person name="Sharpe T."/>
            <person name="Baker M.L."/>
            <person name="Batzer M.A."/>
            <person name="Benos P.V."/>
            <person name="Belov K."/>
            <person name="Clamp M."/>
            <person name="Cook A."/>
            <person name="Cuff J."/>
            <person name="Das R."/>
            <person name="Davidow L."/>
            <person name="Deakin J.E."/>
            <person name="Fazzari M.J."/>
            <person name="Glass J.L."/>
            <person name="Grabherr M."/>
            <person name="Greally J.M."/>
            <person name="Gu W."/>
            <person name="Hore T.A."/>
            <person name="Huttley G.A."/>
            <person name="Kleber M."/>
            <person name="Jirtle R.L."/>
            <person name="Koina E."/>
            <person name="Lee J.T."/>
            <person name="Mahony S."/>
            <person name="Marra M.A."/>
            <person name="Miller R.D."/>
            <person name="Nicholls R.D."/>
            <person name="Oda M."/>
            <person name="Papenfuss A.T."/>
            <person name="Parra Z.E."/>
            <person name="Pollock D.D."/>
            <person name="Ray D.A."/>
            <person name="Schein J.E."/>
            <person name="Speed T.P."/>
            <person name="Thompson K."/>
            <person name="VandeBerg J.L."/>
            <person name="Wade C.M."/>
            <person name="Walker J.A."/>
            <person name="Waters P.D."/>
            <person name="Webber C."/>
            <person name="Weidman J.R."/>
            <person name="Xie X."/>
            <person name="Zody M.C."/>
            <person name="Baldwin J."/>
            <person name="Abdouelleil A."/>
            <person name="Abdulkadir J."/>
            <person name="Abebe A."/>
            <person name="Abera B."/>
            <person name="Abreu J."/>
            <person name="Acer S.C."/>
            <person name="Aftuck L."/>
            <person name="Alexander A."/>
            <person name="An P."/>
            <person name="Anderson E."/>
            <person name="Anderson S."/>
            <person name="Arachi H."/>
            <person name="Azer M."/>
            <person name="Bachantsang P."/>
            <person name="Barry A."/>
            <person name="Bayul T."/>
            <person name="Berlin A."/>
            <person name="Bessette D."/>
            <person name="Bloom T."/>
            <person name="Bloom T."/>
            <person name="Boguslavskiy L."/>
            <person name="Bonnet C."/>
            <person name="Boukhgalter B."/>
            <person name="Bourzgui I."/>
            <person name="Brown A."/>
            <person name="Cahill P."/>
            <person name="Channer S."/>
            <person name="Cheshatsang Y."/>
            <person name="Chuda L."/>
            <person name="Citroen M."/>
            <person name="Collymore A."/>
            <person name="Cooke P."/>
            <person name="Costello M."/>
            <person name="D'Aco K."/>
            <person name="Daza R."/>
            <person name="De Haan G."/>
            <person name="DeGray S."/>
            <person name="DeMaso C."/>
            <person name="Dhargay N."/>
            <person name="Dooley K."/>
            <person name="Dooley E."/>
            <person name="Doricent M."/>
            <person name="Dorje P."/>
            <person name="Dorjee K."/>
            <person name="Dupes A."/>
            <person name="Elong R."/>
            <person name="Falk J."/>
            <person name="Farina A."/>
            <person name="Faro S."/>
            <person name="Ferguson D."/>
            <person name="Fisher S."/>
            <person name="Foley C.D."/>
            <person name="Franke A."/>
            <person name="Friedrich D."/>
            <person name="Gadbois L."/>
            <person name="Gearin G."/>
            <person name="Gearin C.R."/>
            <person name="Giannoukos G."/>
            <person name="Goode T."/>
            <person name="Graham J."/>
            <person name="Grandbois E."/>
            <person name="Grewal S."/>
            <person name="Gyaltsen K."/>
            <person name="Hafez N."/>
            <person name="Hagos B."/>
            <person name="Hall J."/>
            <person name="Henson C."/>
            <person name="Hollinger A."/>
            <person name="Honan T."/>
            <person name="Huard M.D."/>
            <person name="Hughes L."/>
            <person name="Hurhula B."/>
            <person name="Husby M.E."/>
            <person name="Kamat A."/>
            <person name="Kanga B."/>
            <person name="Kashin S."/>
            <person name="Khazanovich D."/>
            <person name="Kisner P."/>
            <person name="Lance K."/>
            <person name="Lara M."/>
            <person name="Lee W."/>
            <person name="Lennon N."/>
            <person name="Letendre F."/>
            <person name="LeVine R."/>
            <person name="Lipovsky A."/>
            <person name="Liu X."/>
            <person name="Liu J."/>
            <person name="Liu S."/>
            <person name="Lokyitsang T."/>
            <person name="Lokyitsang Y."/>
            <person name="Lubonja R."/>
            <person name="Lui A."/>
            <person name="MacDonald P."/>
            <person name="Magnisalis V."/>
            <person name="Maru K."/>
            <person name="Matthews C."/>
            <person name="McCusker W."/>
            <person name="McDonough S."/>
            <person name="Mehta T."/>
            <person name="Meldrim J."/>
            <person name="Meneus L."/>
            <person name="Mihai O."/>
            <person name="Mihalev A."/>
            <person name="Mihova T."/>
            <person name="Mittelman R."/>
            <person name="Mlenga V."/>
            <person name="Montmayeur A."/>
            <person name="Mulrain L."/>
            <person name="Navidi A."/>
            <person name="Naylor J."/>
            <person name="Negash T."/>
            <person name="Nguyen T."/>
            <person name="Nguyen N."/>
            <person name="Nicol R."/>
            <person name="Norbu C."/>
            <person name="Norbu N."/>
            <person name="Novod N."/>
            <person name="O'Neill B."/>
            <person name="Osman S."/>
            <person name="Markiewicz E."/>
            <person name="Oyono O.L."/>
            <person name="Patti C."/>
            <person name="Phunkhang P."/>
            <person name="Pierre F."/>
            <person name="Priest M."/>
            <person name="Raghuraman S."/>
            <person name="Rege F."/>
            <person name="Reyes R."/>
            <person name="Rise C."/>
            <person name="Rogov P."/>
            <person name="Ross K."/>
            <person name="Ryan E."/>
            <person name="Settipalli S."/>
            <person name="Shea T."/>
            <person name="Sherpa N."/>
            <person name="Shi L."/>
            <person name="Shih D."/>
            <person name="Sparrow T."/>
            <person name="Spaulding J."/>
            <person name="Stalker J."/>
            <person name="Stange-Thomann N."/>
            <person name="Stavropoulos S."/>
            <person name="Stone C."/>
            <person name="Strader C."/>
            <person name="Tesfaye S."/>
            <person name="Thomson T."/>
            <person name="Thoulutsang Y."/>
            <person name="Thoulutsang D."/>
            <person name="Topham K."/>
            <person name="Topping I."/>
            <person name="Tsamla T."/>
            <person name="Vassiliev H."/>
            <person name="Vo A."/>
            <person name="Wangchuk T."/>
            <person name="Wangdi T."/>
            <person name="Weiand M."/>
            <person name="Wilkinson J."/>
            <person name="Wilson A."/>
            <person name="Yadav S."/>
            <person name="Young G."/>
            <person name="Yu Q."/>
            <person name="Zembek L."/>
            <person name="Zhong D."/>
            <person name="Zimmer A."/>
            <person name="Zwirko Z."/>
            <person name="Jaffe D.B."/>
            <person name="Alvarez P."/>
            <person name="Brockman W."/>
            <person name="Butler J."/>
            <person name="Chin C."/>
            <person name="Gnerre S."/>
            <person name="MacCallum I."/>
            <person name="Graves J.A."/>
            <person name="Ponting C.P."/>
            <person name="Breen M."/>
            <person name="Samollow P.B."/>
            <person name="Lander E.S."/>
            <person name="Lindblad-Toh K."/>
        </authorList>
    </citation>
    <scope>NUCLEOTIDE SEQUENCE [LARGE SCALE GENOMIC DNA]</scope>
</reference>
<feature type="compositionally biased region" description="Basic and acidic residues" evidence="1">
    <location>
        <begin position="57"/>
        <end position="67"/>
    </location>
</feature>
<dbReference type="Pfam" id="PF15478">
    <property type="entry name" value="LKAAEAR"/>
    <property type="match status" value="1"/>
</dbReference>
<name>A0A5F8H356_MONDO</name>
<dbReference type="PANTHER" id="PTHR35665">
    <property type="entry name" value="PROTEIN LKAAEAR1"/>
    <property type="match status" value="1"/>
</dbReference>
<feature type="compositionally biased region" description="Basic and acidic residues" evidence="1">
    <location>
        <begin position="1"/>
        <end position="10"/>
    </location>
</feature>